<dbReference type="Proteomes" id="UP000280296">
    <property type="component" value="Unassembled WGS sequence"/>
</dbReference>
<evidence type="ECO:0000313" key="2">
    <source>
        <dbReference type="Proteomes" id="UP000280296"/>
    </source>
</evidence>
<gene>
    <name evidence="1" type="ORF">TsocGM_14495</name>
</gene>
<reference evidence="1 2" key="2">
    <citation type="submission" date="2019-01" db="EMBL/GenBank/DDBJ databases">
        <title>Tautonia sociabilis, a novel thermotolerant planctomycete of Isosphaeraceae family, isolated from a 4000 m deep subterranean habitat.</title>
        <authorList>
            <person name="Kovaleva O.L."/>
            <person name="Elcheninov A.G."/>
            <person name="Van Heerden E."/>
            <person name="Toshchakov S.V."/>
            <person name="Novikov A."/>
            <person name="Bonch-Osmolovskaya E.A."/>
            <person name="Kublanov I.V."/>
        </authorList>
    </citation>
    <scope>NUCLEOTIDE SEQUENCE [LARGE SCALE GENOMIC DNA]</scope>
    <source>
        <strain evidence="1 2">GM2012</strain>
    </source>
</reference>
<name>A0A432MI18_9BACT</name>
<dbReference type="OrthoDB" id="9798082at2"/>
<protein>
    <submittedName>
        <fullName evidence="1">Uncharacterized protein</fullName>
    </submittedName>
</protein>
<comment type="caution">
    <text evidence="1">The sequence shown here is derived from an EMBL/GenBank/DDBJ whole genome shotgun (WGS) entry which is preliminary data.</text>
</comment>
<reference evidence="1 2" key="1">
    <citation type="submission" date="2018-12" db="EMBL/GenBank/DDBJ databases">
        <authorList>
            <person name="Toschakov S.V."/>
        </authorList>
    </citation>
    <scope>NUCLEOTIDE SEQUENCE [LARGE SCALE GENOMIC DNA]</scope>
    <source>
        <strain evidence="1 2">GM2012</strain>
    </source>
</reference>
<accession>A0A432MI18</accession>
<dbReference type="RefSeq" id="WP_126726189.1">
    <property type="nucleotide sequence ID" value="NZ_RYZH01000027.1"/>
</dbReference>
<keyword evidence="2" id="KW-1185">Reference proteome</keyword>
<dbReference type="EMBL" id="RYZH01000027">
    <property type="protein sequence ID" value="RUL87003.1"/>
    <property type="molecule type" value="Genomic_DNA"/>
</dbReference>
<organism evidence="1 2">
    <name type="scientific">Tautonia sociabilis</name>
    <dbReference type="NCBI Taxonomy" id="2080755"/>
    <lineage>
        <taxon>Bacteria</taxon>
        <taxon>Pseudomonadati</taxon>
        <taxon>Planctomycetota</taxon>
        <taxon>Planctomycetia</taxon>
        <taxon>Isosphaerales</taxon>
        <taxon>Isosphaeraceae</taxon>
        <taxon>Tautonia</taxon>
    </lineage>
</organism>
<dbReference type="AlphaFoldDB" id="A0A432MI18"/>
<sequence>MAEIGPRVHVLLARRAPVGVVIRRGPSKRVCTILWDRRRDEFRLGQWLKGRIYERRSDLSPDGSHLIYFAMNGRWDSEAKGSWTAISRAPYLKAVALFPKGDCWHGGGLFTGMDTYWLNDGFGHSVLRDAVEVRRDAKYRPDQHFGGECLGVYYPRLLRDGWKLVQRENVAKWKDRDIFEKPAGSGWVLRKIAHAELGAQQGKGCYWDEHELVHLETGRCIRCPDWEWADLDGERLVWAAGGKLMAATLAGGGMVGEAELYDFGAMAFEPIEAPY</sequence>
<proteinExistence type="predicted"/>
<evidence type="ECO:0000313" key="1">
    <source>
        <dbReference type="EMBL" id="RUL87003.1"/>
    </source>
</evidence>